<dbReference type="CDD" id="cd08498">
    <property type="entry name" value="PBP2_NikA_DppA_OppA_like_2"/>
    <property type="match status" value="1"/>
</dbReference>
<keyword evidence="3" id="KW-1133">Transmembrane helix</keyword>
<reference evidence="5 6" key="1">
    <citation type="journal article" date="2009" name="J. Bacteriol.">
        <title>Genome sequences of three Agrobacterium biovars help elucidate the evolution of multichromosome genomes in bacteria.</title>
        <authorList>
            <person name="Slater S.C."/>
            <person name="Goldman B.S."/>
            <person name="Goodner B."/>
            <person name="Setubal J.C."/>
            <person name="Farrand S.K."/>
            <person name="Nester E.W."/>
            <person name="Burr T.J."/>
            <person name="Banta L."/>
            <person name="Dickerman A.W."/>
            <person name="Paulsen I."/>
            <person name="Otten L."/>
            <person name="Suen G."/>
            <person name="Welch R."/>
            <person name="Almeida N.F."/>
            <person name="Arnold F."/>
            <person name="Burton O.T."/>
            <person name="Du Z."/>
            <person name="Ewing A."/>
            <person name="Godsy E."/>
            <person name="Heisel S."/>
            <person name="Houmiel K.L."/>
            <person name="Jhaveri J."/>
            <person name="Lu J."/>
            <person name="Miller N.M."/>
            <person name="Norton S."/>
            <person name="Chen Q."/>
            <person name="Phoolcharoen W."/>
            <person name="Ohlin V."/>
            <person name="Ondrusek D."/>
            <person name="Pride N."/>
            <person name="Stricklin S.L."/>
            <person name="Sun J."/>
            <person name="Wheeler C."/>
            <person name="Wilson L."/>
            <person name="Zhu H."/>
            <person name="Wood D.W."/>
        </authorList>
    </citation>
    <scope>NUCLEOTIDE SEQUENCE [LARGE SCALE GENOMIC DNA]</scope>
    <source>
        <strain evidence="6">K84 / ATCC BAA-868</strain>
        <plasmid evidence="5 6">pAtK84c</plasmid>
    </source>
</reference>
<evidence type="ECO:0000256" key="1">
    <source>
        <dbReference type="ARBA" id="ARBA00004418"/>
    </source>
</evidence>
<dbReference type="PANTHER" id="PTHR30290">
    <property type="entry name" value="PERIPLASMIC BINDING COMPONENT OF ABC TRANSPORTER"/>
    <property type="match status" value="1"/>
</dbReference>
<dbReference type="InterPro" id="IPR039424">
    <property type="entry name" value="SBP_5"/>
</dbReference>
<evidence type="ECO:0000256" key="3">
    <source>
        <dbReference type="SAM" id="Phobius"/>
    </source>
</evidence>
<evidence type="ECO:0000259" key="4">
    <source>
        <dbReference type="Pfam" id="PF00496"/>
    </source>
</evidence>
<dbReference type="Gene3D" id="3.90.76.10">
    <property type="entry name" value="Dipeptide-binding Protein, Domain 1"/>
    <property type="match status" value="1"/>
</dbReference>
<accession>B9JQB9</accession>
<dbReference type="SUPFAM" id="SSF53850">
    <property type="entry name" value="Periplasmic binding protein-like II"/>
    <property type="match status" value="1"/>
</dbReference>
<dbReference type="InterPro" id="IPR030678">
    <property type="entry name" value="Peptide/Ni-bd"/>
</dbReference>
<dbReference type="EMBL" id="CP000631">
    <property type="protein sequence ID" value="ACM31338.1"/>
    <property type="molecule type" value="Genomic_DNA"/>
</dbReference>
<dbReference type="AlphaFoldDB" id="B9JQB9"/>
<dbReference type="Proteomes" id="UP000001600">
    <property type="component" value="Plasmid pAtK84c"/>
</dbReference>
<comment type="subcellular location">
    <subcellularLocation>
        <location evidence="1">Periplasm</location>
    </subcellularLocation>
</comment>
<evidence type="ECO:0000313" key="5">
    <source>
        <dbReference type="EMBL" id="ACM31338.1"/>
    </source>
</evidence>
<dbReference type="GO" id="GO:0015833">
    <property type="term" value="P:peptide transport"/>
    <property type="evidence" value="ECO:0007669"/>
    <property type="project" value="TreeGrafter"/>
</dbReference>
<feature type="transmembrane region" description="Helical" evidence="3">
    <location>
        <begin position="21"/>
        <end position="40"/>
    </location>
</feature>
<keyword evidence="5" id="KW-0614">Plasmid</keyword>
<dbReference type="Gene3D" id="3.40.190.10">
    <property type="entry name" value="Periplasmic binding protein-like II"/>
    <property type="match status" value="1"/>
</dbReference>
<proteinExistence type="inferred from homology"/>
<dbReference type="GO" id="GO:1904680">
    <property type="term" value="F:peptide transmembrane transporter activity"/>
    <property type="evidence" value="ECO:0007669"/>
    <property type="project" value="TreeGrafter"/>
</dbReference>
<dbReference type="HOGENOM" id="CLU_017028_7_4_5"/>
<geneLocation type="plasmid" evidence="5 6">
    <name>pAtK84c</name>
</geneLocation>
<dbReference type="GO" id="GO:0043190">
    <property type="term" value="C:ATP-binding cassette (ABC) transporter complex"/>
    <property type="evidence" value="ECO:0007669"/>
    <property type="project" value="InterPro"/>
</dbReference>
<evidence type="ECO:0000256" key="2">
    <source>
        <dbReference type="ARBA" id="ARBA00005695"/>
    </source>
</evidence>
<dbReference type="GO" id="GO:0030288">
    <property type="term" value="C:outer membrane-bounded periplasmic space"/>
    <property type="evidence" value="ECO:0007669"/>
    <property type="project" value="UniProtKB-ARBA"/>
</dbReference>
<name>B9JQB9_RHIR8</name>
<dbReference type="Gene3D" id="3.10.105.10">
    <property type="entry name" value="Dipeptide-binding Protein, Domain 3"/>
    <property type="match status" value="1"/>
</dbReference>
<dbReference type="InterPro" id="IPR000914">
    <property type="entry name" value="SBP_5_dom"/>
</dbReference>
<gene>
    <name evidence="5" type="ordered locus">Arad_12352</name>
</gene>
<keyword evidence="3" id="KW-0812">Transmembrane</keyword>
<keyword evidence="3" id="KW-0472">Membrane</keyword>
<evidence type="ECO:0000313" key="6">
    <source>
        <dbReference type="Proteomes" id="UP000001600"/>
    </source>
</evidence>
<feature type="domain" description="Solute-binding protein family 5" evidence="4">
    <location>
        <begin position="97"/>
        <end position="443"/>
    </location>
</feature>
<dbReference type="KEGG" id="ara:Arad_12352"/>
<comment type="similarity">
    <text evidence="2">Belongs to the bacterial solute-binding protein 5 family.</text>
</comment>
<sequence>MFTVREHKREGLVMQSTRRSFVKLLSSGVFLPATTTVGFLRVPNAFAAEQNVLSIAQGNDILSLDPADHGNNSTESALVNIYDYLVTKDFSGETLVFTPNLAKSWSTSDQVRWVLNLRDDVRWHDGSKFTANDVKFTVERTQGDPKLKSANKFSSVKAVKVIDDYTLQIETKYPNPLLLHSFVGNGAGLLPKLAFEAAGDKDVFFRNPVGTGPYRFKEWRKADRLFLEKNADWWGGQPKWDSVVVRAIPETATRVSEFITGGVDIAVNIPPEDIERIKANKGTRVISFDIARNLALHVRTGEKWVTHDPRVREAIDLAIDRNTIAQQVVNGYGSPTRGFFPKKIPGSNPELSANLPYDPEKARTLLREAGKEGAAIKLSTPSGRYVKDREISETVVGYLEDAGFRPQLEVLDWTIYNSRLTADGFGELYLWGMGSYTDGSSLFQDDFKRHYDWTNAEFNSLREKARNPGSEDARLAILRRAQEIVADQRVRIGLIYPQSIYGVNDRIKFDGRFDEMIFAEDVVPV</sequence>
<dbReference type="Pfam" id="PF00496">
    <property type="entry name" value="SBP_bac_5"/>
    <property type="match status" value="1"/>
</dbReference>
<dbReference type="PIRSF" id="PIRSF002741">
    <property type="entry name" value="MppA"/>
    <property type="match status" value="1"/>
</dbReference>
<protein>
    <submittedName>
        <fullName evidence="5">Oligopeptide ABC transporter substrate-binding protein</fullName>
    </submittedName>
</protein>
<organism evidence="5 6">
    <name type="scientific">Rhizobium rhizogenes (strain K84 / ATCC BAA-868)</name>
    <name type="common">Agrobacterium radiobacter</name>
    <dbReference type="NCBI Taxonomy" id="311403"/>
    <lineage>
        <taxon>Bacteria</taxon>
        <taxon>Pseudomonadati</taxon>
        <taxon>Pseudomonadota</taxon>
        <taxon>Alphaproteobacteria</taxon>
        <taxon>Hyphomicrobiales</taxon>
        <taxon>Rhizobiaceae</taxon>
        <taxon>Rhizobium/Agrobacterium group</taxon>
        <taxon>Rhizobium</taxon>
    </lineage>
</organism>